<evidence type="ECO:0000256" key="1">
    <source>
        <dbReference type="ARBA" id="ARBA00022741"/>
    </source>
</evidence>
<accession>A0A2M7S7B6</accession>
<proteinExistence type="inferred from homology"/>
<gene>
    <name evidence="4" type="ORF">COY52_10025</name>
</gene>
<comment type="caution">
    <text evidence="4">The sequence shown here is derived from an EMBL/GenBank/DDBJ whole genome shotgun (WGS) entry which is preliminary data.</text>
</comment>
<comment type="similarity">
    <text evidence="2 3">Belongs to the YajQ family.</text>
</comment>
<evidence type="ECO:0000256" key="2">
    <source>
        <dbReference type="ARBA" id="ARBA00093450"/>
    </source>
</evidence>
<dbReference type="InterPro" id="IPR007551">
    <property type="entry name" value="YajQ/Smlt4090-like"/>
</dbReference>
<evidence type="ECO:0000256" key="3">
    <source>
        <dbReference type="HAMAP-Rule" id="MF_00632"/>
    </source>
</evidence>
<reference evidence="5" key="1">
    <citation type="submission" date="2017-09" db="EMBL/GenBank/DDBJ databases">
        <title>Depth-based differentiation of microbial function through sediment-hosted aquifers and enrichment of novel symbionts in the deep terrestrial subsurface.</title>
        <authorList>
            <person name="Probst A.J."/>
            <person name="Ladd B."/>
            <person name="Jarett J.K."/>
            <person name="Geller-Mcgrath D.E."/>
            <person name="Sieber C.M.K."/>
            <person name="Emerson J.B."/>
            <person name="Anantharaman K."/>
            <person name="Thomas B.C."/>
            <person name="Malmstrom R."/>
            <person name="Stieglmeier M."/>
            <person name="Klingl A."/>
            <person name="Woyke T."/>
            <person name="Ryan C.M."/>
            <person name="Banfield J.F."/>
        </authorList>
    </citation>
    <scope>NUCLEOTIDE SEQUENCE [LARGE SCALE GENOMIC DNA]</scope>
</reference>
<comment type="function">
    <text evidence="3">Nucleotide-binding protein.</text>
</comment>
<dbReference type="InterPro" id="IPR036183">
    <property type="entry name" value="YajQ-like_sf"/>
</dbReference>
<dbReference type="PANTHER" id="PTHR30476">
    <property type="entry name" value="UPF0234 PROTEIN YAJQ"/>
    <property type="match status" value="1"/>
</dbReference>
<protein>
    <recommendedName>
        <fullName evidence="3">Nucleotide-binding protein COY52_10025</fullName>
    </recommendedName>
</protein>
<organism evidence="4 5">
    <name type="scientific">Candidatus Desantisbacteria bacterium CG_4_10_14_0_8_um_filter_48_22</name>
    <dbReference type="NCBI Taxonomy" id="1974543"/>
    <lineage>
        <taxon>Bacteria</taxon>
        <taxon>Candidatus Desantisiibacteriota</taxon>
    </lineage>
</organism>
<dbReference type="NCBIfam" id="NF003819">
    <property type="entry name" value="PRK05412.1"/>
    <property type="match status" value="1"/>
</dbReference>
<dbReference type="SUPFAM" id="SSF89963">
    <property type="entry name" value="YajQ-like"/>
    <property type="match status" value="2"/>
</dbReference>
<keyword evidence="1 3" id="KW-0547">Nucleotide-binding</keyword>
<dbReference type="CDD" id="cd11740">
    <property type="entry name" value="YajQ_like"/>
    <property type="match status" value="1"/>
</dbReference>
<name>A0A2M7S7B6_9BACT</name>
<dbReference type="HAMAP" id="MF_00632">
    <property type="entry name" value="UPF0234"/>
    <property type="match status" value="1"/>
</dbReference>
<dbReference type="EMBL" id="PFMR01000269">
    <property type="protein sequence ID" value="PIZ15328.1"/>
    <property type="molecule type" value="Genomic_DNA"/>
</dbReference>
<dbReference type="Gene3D" id="3.30.70.990">
    <property type="entry name" value="YajQ-like, domain 2"/>
    <property type="match status" value="1"/>
</dbReference>
<evidence type="ECO:0000313" key="4">
    <source>
        <dbReference type="EMBL" id="PIZ15328.1"/>
    </source>
</evidence>
<sequence length="165" mass="18434">MADEFSFDIVSVLNMQEVENAVTQATKEIIQRFDFKGSKSRIDLDRDKKTITLISDDDFKLKSVVDIMQGKLIKRGVSPKALVYGKIEPAASSTVRQVVTLQQGINQEKAKDIAGLIRSSGLKVKTQIQGDQLRVFGKVKDDLQAVMAMLKDKDLGVPLQFTNYR</sequence>
<dbReference type="GO" id="GO:0000166">
    <property type="term" value="F:nucleotide binding"/>
    <property type="evidence" value="ECO:0007669"/>
    <property type="project" value="UniProtKB-UniRule"/>
</dbReference>
<dbReference type="Gene3D" id="3.30.70.860">
    <property type="match status" value="1"/>
</dbReference>
<dbReference type="Pfam" id="PF04461">
    <property type="entry name" value="YajQ"/>
    <property type="match status" value="1"/>
</dbReference>
<dbReference type="GO" id="GO:0005829">
    <property type="term" value="C:cytosol"/>
    <property type="evidence" value="ECO:0007669"/>
    <property type="project" value="TreeGrafter"/>
</dbReference>
<dbReference type="AlphaFoldDB" id="A0A2M7S7B6"/>
<evidence type="ECO:0000313" key="5">
    <source>
        <dbReference type="Proteomes" id="UP000229307"/>
    </source>
</evidence>
<dbReference type="PANTHER" id="PTHR30476:SF0">
    <property type="entry name" value="UPF0234 PROTEIN YAJQ"/>
    <property type="match status" value="1"/>
</dbReference>
<dbReference type="InterPro" id="IPR035570">
    <property type="entry name" value="UPF0234_N"/>
</dbReference>
<dbReference type="InterPro" id="IPR035571">
    <property type="entry name" value="UPF0234-like_C"/>
</dbReference>
<dbReference type="Proteomes" id="UP000229307">
    <property type="component" value="Unassembled WGS sequence"/>
</dbReference>